<dbReference type="GeneID" id="70080750"/>
<evidence type="ECO:0000313" key="2">
    <source>
        <dbReference type="Proteomes" id="UP000515957"/>
    </source>
</evidence>
<keyword evidence="2" id="KW-1185">Reference proteome</keyword>
<organism evidence="1 2">
    <name type="scientific">Gordonia phage Rabbitrun</name>
    <dbReference type="NCBI Taxonomy" id="2762280"/>
    <lineage>
        <taxon>Viruses</taxon>
        <taxon>Duplodnaviria</taxon>
        <taxon>Heunggongvirae</taxon>
        <taxon>Uroviricota</taxon>
        <taxon>Caudoviricetes</taxon>
        <taxon>Deeyouvirinae</taxon>
        <taxon>Nevillevirus</taxon>
        <taxon>Nevillevirus rabbitrun</taxon>
    </lineage>
</organism>
<dbReference type="KEGG" id="vg:70080750"/>
<dbReference type="EMBL" id="MT658805">
    <property type="protein sequence ID" value="QNJ57139.1"/>
    <property type="molecule type" value="Genomic_DNA"/>
</dbReference>
<dbReference type="RefSeq" id="YP_010246213.1">
    <property type="nucleotide sequence ID" value="NC_060133.1"/>
</dbReference>
<gene>
    <name evidence="1" type="primary">105</name>
    <name evidence="1" type="ORF">SEA_RABBITRUN_105</name>
</gene>
<evidence type="ECO:0000313" key="1">
    <source>
        <dbReference type="EMBL" id="QNJ57139.1"/>
    </source>
</evidence>
<protein>
    <submittedName>
        <fullName evidence="1">Uncharacterized protein</fullName>
    </submittedName>
</protein>
<name>A0A7G8LIR7_9CAUD</name>
<dbReference type="Proteomes" id="UP000515957">
    <property type="component" value="Segment"/>
</dbReference>
<reference evidence="1 2" key="1">
    <citation type="submission" date="2020-06" db="EMBL/GenBank/DDBJ databases">
        <authorList>
            <person name="Herren C.D."/>
            <person name="Smith Caldas M."/>
            <person name="Brooke G.M."/>
            <person name="Cabrera L.J."/>
            <person name="Caudill C.B."/>
            <person name="Ewell K.O."/>
            <person name="Haas C.L."/>
            <person name="Shapland G.L."/>
            <person name="Sitek C.J."/>
            <person name="Thompson J.S."/>
            <person name="Pollenz R.S."/>
            <person name="Garlena R.A."/>
            <person name="Russell D.A."/>
            <person name="Pope W.H."/>
            <person name="Jacobs-Sera D."/>
            <person name="Hatfull G.F."/>
        </authorList>
    </citation>
    <scope>NUCLEOTIDE SEQUENCE [LARGE SCALE GENOMIC DNA]</scope>
</reference>
<sequence>MGTALVIAGIFGGALLIGAAVALVAKAVLDSPLSQGSSTYKGGFDLSHPTGVALLVAAT</sequence>
<accession>A0A7G8LIR7</accession>
<proteinExistence type="predicted"/>